<evidence type="ECO:0000256" key="7">
    <source>
        <dbReference type="SAM" id="Phobius"/>
    </source>
</evidence>
<dbReference type="SMART" id="SM00213">
    <property type="entry name" value="UBQ"/>
    <property type="match status" value="1"/>
</dbReference>
<keyword evidence="4 7" id="KW-0472">Membrane</keyword>
<evidence type="ECO:0000256" key="4">
    <source>
        <dbReference type="ARBA" id="ARBA00023136"/>
    </source>
</evidence>
<evidence type="ECO:0000256" key="1">
    <source>
        <dbReference type="ARBA" id="ARBA00004370"/>
    </source>
</evidence>
<evidence type="ECO:0000256" key="5">
    <source>
        <dbReference type="ARBA" id="ARBA00023230"/>
    </source>
</evidence>
<dbReference type="PROSITE" id="PS50053">
    <property type="entry name" value="UBIQUITIN_2"/>
    <property type="match status" value="1"/>
</dbReference>
<evidence type="ECO:0000256" key="2">
    <source>
        <dbReference type="ARBA" id="ARBA00022692"/>
    </source>
</evidence>
<dbReference type="PANTHER" id="PTHR12943:SF27">
    <property type="entry name" value="HOMOCYSTEINE-INDUCED ENDOPLASMIC RETICULUM PROTEIN, ISOFORM A"/>
    <property type="match status" value="1"/>
</dbReference>
<dbReference type="InterPro" id="IPR039751">
    <property type="entry name" value="HERPUD1/2"/>
</dbReference>
<proteinExistence type="predicted"/>
<dbReference type="PANTHER" id="PTHR12943">
    <property type="entry name" value="HOMOCYSTEINE-RESPONSIVE ENDOPLASMIC RETICULUM-RESIDENT UNIQUITIN-LIKE DOMAIN HERPUD PROTEIN FAMILY MEMBER"/>
    <property type="match status" value="1"/>
</dbReference>
<keyword evidence="5" id="KW-0834">Unfolded protein response</keyword>
<evidence type="ECO:0000256" key="3">
    <source>
        <dbReference type="ARBA" id="ARBA00022989"/>
    </source>
</evidence>
<dbReference type="InterPro" id="IPR000626">
    <property type="entry name" value="Ubiquitin-like_dom"/>
</dbReference>
<feature type="region of interest" description="Disordered" evidence="6">
    <location>
        <begin position="109"/>
        <end position="154"/>
    </location>
</feature>
<evidence type="ECO:0000313" key="10">
    <source>
        <dbReference type="Proteomes" id="UP000593567"/>
    </source>
</evidence>
<keyword evidence="3 7" id="KW-1133">Transmembrane helix</keyword>
<dbReference type="AlphaFoldDB" id="A0A7J7K3Z2"/>
<dbReference type="OrthoDB" id="21589at2759"/>
<feature type="compositionally biased region" description="Polar residues" evidence="6">
    <location>
        <begin position="109"/>
        <end position="121"/>
    </location>
</feature>
<dbReference type="GO" id="GO:0016020">
    <property type="term" value="C:membrane"/>
    <property type="evidence" value="ECO:0007669"/>
    <property type="project" value="UniProtKB-SubCell"/>
</dbReference>
<evidence type="ECO:0000256" key="6">
    <source>
        <dbReference type="SAM" id="MobiDB-lite"/>
    </source>
</evidence>
<feature type="domain" description="Ubiquitin-like" evidence="8">
    <location>
        <begin position="7"/>
        <end position="68"/>
    </location>
</feature>
<evidence type="ECO:0000259" key="8">
    <source>
        <dbReference type="PROSITE" id="PS50053"/>
    </source>
</evidence>
<comment type="subcellular location">
    <subcellularLocation>
        <location evidence="1">Membrane</location>
    </subcellularLocation>
</comment>
<keyword evidence="2 7" id="KW-0812">Transmembrane</keyword>
<sequence>MGDVAPLTILVKAPNLKAEDKRVACDRSWSVRQLKEHLSTIYPDKPPKNIQKLVYFGKLLKDDSFLREVLTQDCYDNIHTVHLVCPAQFAPTDNEVKSQSSYVPQFSSGVNQQASSQATNQVRHRSSAVGATSSNQNTPSQRSGQSQQTPATDSVSSFHWNSRLMTCQFRWTLLTKASGLICRPLKPTLTPQQRLWAQMCQQHCNMYNLHLQSAAMQYYAASTTPTAHNLDANQPEVLQAQAAVADGDDVVQLNAQGGVDAQVGQRDWLDTVYNFARFGMLLVLLYFYTTFGRFSIVLLTAIFFYLVQTNFFRLQRRRPAPVHPQPPQNEQNQAENQNNENNERANGGQIATEPNNNIPVTGTTSWFDVIRVICNLVMTFFTSLIPQNPAAVAN</sequence>
<dbReference type="FunFam" id="3.10.20.90:FF:000046">
    <property type="entry name" value="Homocysteine-responsive endoplasmic reticulum-resident ubiquitin-like domain member 2 protein"/>
    <property type="match status" value="1"/>
</dbReference>
<protein>
    <submittedName>
        <fullName evidence="9">HERPUD2</fullName>
    </submittedName>
</protein>
<dbReference type="EMBL" id="VXIV02001465">
    <property type="protein sequence ID" value="KAF6032937.1"/>
    <property type="molecule type" value="Genomic_DNA"/>
</dbReference>
<feature type="compositionally biased region" description="Polar residues" evidence="6">
    <location>
        <begin position="129"/>
        <end position="154"/>
    </location>
</feature>
<keyword evidence="10" id="KW-1185">Reference proteome</keyword>
<dbReference type="Proteomes" id="UP000593567">
    <property type="component" value="Unassembled WGS sequence"/>
</dbReference>
<reference evidence="9" key="1">
    <citation type="submission" date="2020-06" db="EMBL/GenBank/DDBJ databases">
        <title>Draft genome of Bugula neritina, a colonial animal packing powerful symbionts and potential medicines.</title>
        <authorList>
            <person name="Rayko M."/>
        </authorList>
    </citation>
    <scope>NUCLEOTIDE SEQUENCE [LARGE SCALE GENOMIC DNA]</scope>
    <source>
        <strain evidence="9">Kwan_BN1</strain>
    </source>
</reference>
<dbReference type="GO" id="GO:0030968">
    <property type="term" value="P:endoplasmic reticulum unfolded protein response"/>
    <property type="evidence" value="ECO:0007669"/>
    <property type="project" value="TreeGrafter"/>
</dbReference>
<dbReference type="Gene3D" id="3.10.20.90">
    <property type="entry name" value="Phosphatidylinositol 3-kinase Catalytic Subunit, Chain A, domain 1"/>
    <property type="match status" value="1"/>
</dbReference>
<gene>
    <name evidence="9" type="ORF">EB796_008733</name>
</gene>
<feature type="compositionally biased region" description="Low complexity" evidence="6">
    <location>
        <begin position="328"/>
        <end position="346"/>
    </location>
</feature>
<comment type="caution">
    <text evidence="9">The sequence shown here is derived from an EMBL/GenBank/DDBJ whole genome shotgun (WGS) entry which is preliminary data.</text>
</comment>
<organism evidence="9 10">
    <name type="scientific">Bugula neritina</name>
    <name type="common">Brown bryozoan</name>
    <name type="synonym">Sertularia neritina</name>
    <dbReference type="NCBI Taxonomy" id="10212"/>
    <lineage>
        <taxon>Eukaryota</taxon>
        <taxon>Metazoa</taxon>
        <taxon>Spiralia</taxon>
        <taxon>Lophotrochozoa</taxon>
        <taxon>Bryozoa</taxon>
        <taxon>Gymnolaemata</taxon>
        <taxon>Cheilostomatida</taxon>
        <taxon>Flustrina</taxon>
        <taxon>Buguloidea</taxon>
        <taxon>Bugulidae</taxon>
        <taxon>Bugula</taxon>
    </lineage>
</organism>
<evidence type="ECO:0000313" key="9">
    <source>
        <dbReference type="EMBL" id="KAF6032937.1"/>
    </source>
</evidence>
<accession>A0A7J7K3Z2</accession>
<dbReference type="Pfam" id="PF00240">
    <property type="entry name" value="ubiquitin"/>
    <property type="match status" value="1"/>
</dbReference>
<name>A0A7J7K3Z2_BUGNE</name>
<dbReference type="SUPFAM" id="SSF54236">
    <property type="entry name" value="Ubiquitin-like"/>
    <property type="match status" value="1"/>
</dbReference>
<dbReference type="InterPro" id="IPR029071">
    <property type="entry name" value="Ubiquitin-like_domsf"/>
</dbReference>
<feature type="transmembrane region" description="Helical" evidence="7">
    <location>
        <begin position="278"/>
        <end position="307"/>
    </location>
</feature>
<feature type="region of interest" description="Disordered" evidence="6">
    <location>
        <begin position="319"/>
        <end position="357"/>
    </location>
</feature>